<feature type="signal peptide" evidence="14">
    <location>
        <begin position="1"/>
        <end position="15"/>
    </location>
</feature>
<evidence type="ECO:0000256" key="8">
    <source>
        <dbReference type="ARBA" id="ARBA00023136"/>
    </source>
</evidence>
<evidence type="ECO:0000256" key="9">
    <source>
        <dbReference type="ARBA" id="ARBA00023180"/>
    </source>
</evidence>
<evidence type="ECO:0000256" key="7">
    <source>
        <dbReference type="ARBA" id="ARBA00022989"/>
    </source>
</evidence>
<reference evidence="16" key="1">
    <citation type="submission" date="2022-07" db="EMBL/GenBank/DDBJ databases">
        <title>Chromosome-level genome of Muraenolepis orangiensis.</title>
        <authorList>
            <person name="Kim J."/>
        </authorList>
    </citation>
    <scope>NUCLEOTIDE SEQUENCE</scope>
    <source>
        <strain evidence="16">KU_S4_2022</strain>
        <tissue evidence="16">Muscle</tissue>
    </source>
</reference>
<feature type="region of interest" description="Disordered" evidence="12">
    <location>
        <begin position="34"/>
        <end position="178"/>
    </location>
</feature>
<keyword evidence="10 11" id="KW-0357">Heparan sulfate</keyword>
<dbReference type="GO" id="GO:0016020">
    <property type="term" value="C:membrane"/>
    <property type="evidence" value="ECO:0007669"/>
    <property type="project" value="UniProtKB-SubCell"/>
</dbReference>
<evidence type="ECO:0000256" key="11">
    <source>
        <dbReference type="RuleBase" id="RU000649"/>
    </source>
</evidence>
<dbReference type="Pfam" id="PF01034">
    <property type="entry name" value="Syndecan"/>
    <property type="match status" value="1"/>
</dbReference>
<protein>
    <recommendedName>
        <fullName evidence="11">Syndecan</fullName>
    </recommendedName>
</protein>
<proteinExistence type="inferred from homology"/>
<dbReference type="OrthoDB" id="10044468at2759"/>
<feature type="domain" description="Syndecan/Neurexin" evidence="15">
    <location>
        <begin position="187"/>
        <end position="247"/>
    </location>
</feature>
<feature type="transmembrane region" description="Helical" evidence="13">
    <location>
        <begin position="193"/>
        <end position="217"/>
    </location>
</feature>
<evidence type="ECO:0000256" key="5">
    <source>
        <dbReference type="ARBA" id="ARBA00022729"/>
    </source>
</evidence>
<keyword evidence="17" id="KW-1185">Reference proteome</keyword>
<name>A0A9Q0DYP5_9TELE</name>
<feature type="compositionally biased region" description="Polar residues" evidence="12">
    <location>
        <begin position="91"/>
        <end position="103"/>
    </location>
</feature>
<comment type="caution">
    <text evidence="16">The sequence shown here is derived from an EMBL/GenBank/DDBJ whole genome shotgun (WGS) entry which is preliminary data.</text>
</comment>
<comment type="similarity">
    <text evidence="2 11">Belongs to the syndecan proteoglycan family.</text>
</comment>
<keyword evidence="9 11" id="KW-0325">Glycoprotein</keyword>
<keyword evidence="4 11" id="KW-0812">Transmembrane</keyword>
<sequence>MRSVLMCVVIGLATGFLSEKLLVASQISPTSDDLYLEGQSSGGFPSDDEDNEDNFSGSGSSEFSTAEVLKNDTNTTRFLDTTPVTREETWRTTNSPAPTQDASTAAYVQKVTGLEPTDGDGLAETLEPSPTDSLFPTGSPSDAPSDAPEPDTSTANYPLQDDLVPRGRSRVLGSGQDVQEDITSEDMWHRTEVLAAVIACGVVGFLCALFLVLLLAYRMKKKDEGSYALGVAKIPLSAYHKEPAKEFYA</sequence>
<dbReference type="PANTHER" id="PTHR10915:SF6">
    <property type="entry name" value="SYNDECAN-2"/>
    <property type="match status" value="1"/>
</dbReference>
<evidence type="ECO:0000256" key="3">
    <source>
        <dbReference type="ARBA" id="ARBA00010241"/>
    </source>
</evidence>
<accession>A0A9Q0DYP5</accession>
<dbReference type="PROSITE" id="PS00964">
    <property type="entry name" value="SYNDECAN"/>
    <property type="match status" value="1"/>
</dbReference>
<feature type="compositionally biased region" description="Polar residues" evidence="12">
    <location>
        <begin position="71"/>
        <end position="84"/>
    </location>
</feature>
<dbReference type="InterPro" id="IPR027789">
    <property type="entry name" value="Syndecan/Neurexin_dom"/>
</dbReference>
<evidence type="ECO:0000256" key="1">
    <source>
        <dbReference type="ARBA" id="ARBA00004479"/>
    </source>
</evidence>
<evidence type="ECO:0000259" key="15">
    <source>
        <dbReference type="Pfam" id="PF01034"/>
    </source>
</evidence>
<evidence type="ECO:0000256" key="6">
    <source>
        <dbReference type="ARBA" id="ARBA00022974"/>
    </source>
</evidence>
<feature type="chain" id="PRO_5040304763" description="Syndecan" evidence="14">
    <location>
        <begin position="16"/>
        <end position="249"/>
    </location>
</feature>
<evidence type="ECO:0000256" key="14">
    <source>
        <dbReference type="SAM" id="SignalP"/>
    </source>
</evidence>
<gene>
    <name evidence="16" type="ORF">NHX12_000746</name>
</gene>
<evidence type="ECO:0000256" key="2">
    <source>
        <dbReference type="ARBA" id="ARBA00005343"/>
    </source>
</evidence>
<dbReference type="InterPro" id="IPR030479">
    <property type="entry name" value="Syndecan_CS"/>
</dbReference>
<organism evidence="16 17">
    <name type="scientific">Muraenolepis orangiensis</name>
    <name type="common">Patagonian moray cod</name>
    <dbReference type="NCBI Taxonomy" id="630683"/>
    <lineage>
        <taxon>Eukaryota</taxon>
        <taxon>Metazoa</taxon>
        <taxon>Chordata</taxon>
        <taxon>Craniata</taxon>
        <taxon>Vertebrata</taxon>
        <taxon>Euteleostomi</taxon>
        <taxon>Actinopterygii</taxon>
        <taxon>Neopterygii</taxon>
        <taxon>Teleostei</taxon>
        <taxon>Neoteleostei</taxon>
        <taxon>Acanthomorphata</taxon>
        <taxon>Zeiogadaria</taxon>
        <taxon>Gadariae</taxon>
        <taxon>Gadiformes</taxon>
        <taxon>Muraenolepidoidei</taxon>
        <taxon>Muraenolepididae</taxon>
        <taxon>Muraenolepis</taxon>
    </lineage>
</organism>
<comment type="similarity">
    <text evidence="3">Belongs to the neurexin family.</text>
</comment>
<comment type="function">
    <text evidence="11">Cell surface proteoglycan.</text>
</comment>
<comment type="subcellular location">
    <subcellularLocation>
        <location evidence="1 11">Membrane</location>
        <topology evidence="1 11">Single-pass type I membrane protein</topology>
    </subcellularLocation>
</comment>
<dbReference type="AlphaFoldDB" id="A0A9Q0DYP5"/>
<keyword evidence="7 13" id="KW-1133">Transmembrane helix</keyword>
<keyword evidence="8 13" id="KW-0472">Membrane</keyword>
<dbReference type="GO" id="GO:0016477">
    <property type="term" value="P:cell migration"/>
    <property type="evidence" value="ECO:0007669"/>
    <property type="project" value="TreeGrafter"/>
</dbReference>
<evidence type="ECO:0000313" key="16">
    <source>
        <dbReference type="EMBL" id="KAJ3597217.1"/>
    </source>
</evidence>
<keyword evidence="6 11" id="KW-0654">Proteoglycan</keyword>
<dbReference type="PANTHER" id="PTHR10915">
    <property type="entry name" value="SYNDECAN"/>
    <property type="match status" value="1"/>
</dbReference>
<evidence type="ECO:0000256" key="13">
    <source>
        <dbReference type="SAM" id="Phobius"/>
    </source>
</evidence>
<evidence type="ECO:0000313" key="17">
    <source>
        <dbReference type="Proteomes" id="UP001148018"/>
    </source>
</evidence>
<keyword evidence="5 14" id="KW-0732">Signal</keyword>
<evidence type="ECO:0000256" key="10">
    <source>
        <dbReference type="ARBA" id="ARBA00023207"/>
    </source>
</evidence>
<evidence type="ECO:0000256" key="4">
    <source>
        <dbReference type="ARBA" id="ARBA00022692"/>
    </source>
</evidence>
<feature type="compositionally biased region" description="Low complexity" evidence="12">
    <location>
        <begin position="136"/>
        <end position="153"/>
    </location>
</feature>
<evidence type="ECO:0000256" key="12">
    <source>
        <dbReference type="SAM" id="MobiDB-lite"/>
    </source>
</evidence>
<dbReference type="GO" id="GO:0009986">
    <property type="term" value="C:cell surface"/>
    <property type="evidence" value="ECO:0007669"/>
    <property type="project" value="TreeGrafter"/>
</dbReference>
<dbReference type="EMBL" id="JANIIK010000109">
    <property type="protein sequence ID" value="KAJ3597217.1"/>
    <property type="molecule type" value="Genomic_DNA"/>
</dbReference>
<feature type="compositionally biased region" description="Polar residues" evidence="12">
    <location>
        <begin position="54"/>
        <end position="64"/>
    </location>
</feature>
<dbReference type="Proteomes" id="UP001148018">
    <property type="component" value="Unassembled WGS sequence"/>
</dbReference>
<dbReference type="InterPro" id="IPR001050">
    <property type="entry name" value="Syndecan"/>
</dbReference>